<evidence type="ECO:0000313" key="3">
    <source>
        <dbReference type="Proteomes" id="UP001148838"/>
    </source>
</evidence>
<evidence type="ECO:0000256" key="1">
    <source>
        <dbReference type="SAM" id="MobiDB-lite"/>
    </source>
</evidence>
<dbReference type="EMBL" id="JAJSOF020000005">
    <property type="protein sequence ID" value="KAJ4447263.1"/>
    <property type="molecule type" value="Genomic_DNA"/>
</dbReference>
<organism evidence="2 3">
    <name type="scientific">Periplaneta americana</name>
    <name type="common">American cockroach</name>
    <name type="synonym">Blatta americana</name>
    <dbReference type="NCBI Taxonomy" id="6978"/>
    <lineage>
        <taxon>Eukaryota</taxon>
        <taxon>Metazoa</taxon>
        <taxon>Ecdysozoa</taxon>
        <taxon>Arthropoda</taxon>
        <taxon>Hexapoda</taxon>
        <taxon>Insecta</taxon>
        <taxon>Pterygota</taxon>
        <taxon>Neoptera</taxon>
        <taxon>Polyneoptera</taxon>
        <taxon>Dictyoptera</taxon>
        <taxon>Blattodea</taxon>
        <taxon>Blattoidea</taxon>
        <taxon>Blattidae</taxon>
        <taxon>Blattinae</taxon>
        <taxon>Periplaneta</taxon>
    </lineage>
</organism>
<feature type="region of interest" description="Disordered" evidence="1">
    <location>
        <begin position="408"/>
        <end position="432"/>
    </location>
</feature>
<reference evidence="2 3" key="1">
    <citation type="journal article" date="2022" name="Allergy">
        <title>Genome assembly and annotation of Periplaneta americana reveal a comprehensive cockroach allergen profile.</title>
        <authorList>
            <person name="Wang L."/>
            <person name="Xiong Q."/>
            <person name="Saelim N."/>
            <person name="Wang L."/>
            <person name="Nong W."/>
            <person name="Wan A.T."/>
            <person name="Shi M."/>
            <person name="Liu X."/>
            <person name="Cao Q."/>
            <person name="Hui J.H.L."/>
            <person name="Sookrung N."/>
            <person name="Leung T.F."/>
            <person name="Tungtrongchitr A."/>
            <person name="Tsui S.K.W."/>
        </authorList>
    </citation>
    <scope>NUCLEOTIDE SEQUENCE [LARGE SCALE GENOMIC DNA]</scope>
    <source>
        <strain evidence="2">PWHHKU_190912</strain>
    </source>
</reference>
<evidence type="ECO:0000313" key="2">
    <source>
        <dbReference type="EMBL" id="KAJ4447263.1"/>
    </source>
</evidence>
<protein>
    <submittedName>
        <fullName evidence="2">Uncharacterized protein</fullName>
    </submittedName>
</protein>
<accession>A0ABQ8TLT4</accession>
<keyword evidence="3" id="KW-1185">Reference proteome</keyword>
<name>A0ABQ8TLT4_PERAM</name>
<sequence length="561" mass="63816">MSRFVAHISKTKSIKGHLGHRDDRDESIAVPKNNVQSCREYRPRLKAERQKGQDAHGESECSVSATVVPDISIKRRYELYYWYDCETWTLTLREEQRLRIFENKVLRKVFGAKRDEVIGEWRKLHNAELHALHPSPDIIRNIKSRCLRWAGHVARMGESRNAYRVLVGRPEGKNLWGGRDVDGKIILVILNELETVENSGPWKKDVTSVEMVANYSVVITPVYKKTINKGRKHRINIDEWKDVKRKSLKEHGKEYTSRNGIVKRAKQPPNCLSGIKIATARGNGMDLVEEENEKRADEFFASNGIKEMCKKREAVQNFVQIHHPNKAVAVRAINLFNDNIMSLFRRFLKTKQNQVSLRRVLSQKKQKSEANNHCYEHRGKVGQLPSSESRSLAIQRKYVTCNRANVAHLPSGKSRSPAIEQKQRERANAAREWRESARATAAYGVNGGRTLPTLREVRRSGDIQIILCTPVEISRNYDFAIKEETPANSSSFQLISQPVSEKARASKPVLCTGVRLVCASATVPASEGLSSSAVDRSWRDLSSSAVDRRWRDLSSSTVDCL</sequence>
<feature type="compositionally biased region" description="Basic and acidic residues" evidence="1">
    <location>
        <begin position="421"/>
        <end position="432"/>
    </location>
</feature>
<comment type="caution">
    <text evidence="2">The sequence shown here is derived from an EMBL/GenBank/DDBJ whole genome shotgun (WGS) entry which is preliminary data.</text>
</comment>
<proteinExistence type="predicted"/>
<dbReference type="Proteomes" id="UP001148838">
    <property type="component" value="Unassembled WGS sequence"/>
</dbReference>
<gene>
    <name evidence="2" type="ORF">ANN_09267</name>
</gene>